<comment type="similarity">
    <text evidence="1">Belongs to the metallo-dependent hydrolases superfamily. TatD-type hydrolase family.</text>
</comment>
<evidence type="ECO:0000256" key="2">
    <source>
        <dbReference type="ARBA" id="ARBA00022723"/>
    </source>
</evidence>
<keyword evidence="6" id="KW-1185">Reference proteome</keyword>
<dbReference type="AlphaFoldDB" id="A0A4S4C3M5"/>
<dbReference type="InterPro" id="IPR032466">
    <property type="entry name" value="Metal_Hydrolase"/>
</dbReference>
<evidence type="ECO:0000256" key="4">
    <source>
        <dbReference type="PIRSR" id="PIRSR005902-1"/>
    </source>
</evidence>
<gene>
    <name evidence="5" type="ORF">E6W99_11250</name>
</gene>
<evidence type="ECO:0000313" key="6">
    <source>
        <dbReference type="Proteomes" id="UP000310334"/>
    </source>
</evidence>
<name>A0A4S4C3M5_9BACI</name>
<dbReference type="Proteomes" id="UP000310334">
    <property type="component" value="Unassembled WGS sequence"/>
</dbReference>
<dbReference type="InterPro" id="IPR001130">
    <property type="entry name" value="TatD-like"/>
</dbReference>
<accession>A0A4S4C3M5</accession>
<sequence>MIDAHIHLDQYKRDVIKNAISIWQEREIDGVVAVATNLSSSYEILKLKQEFPHFVRAAIGHHPEAPPPTKQELEELIALIKSEKHMLSGIGEIGLPTYQKNELLEHYSADEFYYVLEAFLQVAKEVNLPVALHAVHKESEIALSFLKKHGIQKAHFHWLKAPSNVINEIISLGYYVSVTPEVCYRKRDIEMVKQIPIGQLLIETDGPWQHSGPFAKRQTSPLFLKEICRCLSNILTIPIKELTKQIDNNTNELYPPIGGAT</sequence>
<proteinExistence type="inferred from homology"/>
<dbReference type="PANTHER" id="PTHR46317">
    <property type="entry name" value="HYDROLASE OF PHP SUPERFAMILY-RELATED PROTEIN"/>
    <property type="match status" value="1"/>
</dbReference>
<dbReference type="OrthoDB" id="9775608at2"/>
<feature type="binding site" evidence="4">
    <location>
        <position position="5"/>
    </location>
    <ligand>
        <name>a divalent metal cation</name>
        <dbReference type="ChEBI" id="CHEBI:60240"/>
        <label>1</label>
    </ligand>
</feature>
<dbReference type="Gene3D" id="3.20.20.140">
    <property type="entry name" value="Metal-dependent hydrolases"/>
    <property type="match status" value="1"/>
</dbReference>
<keyword evidence="3" id="KW-0378">Hydrolase</keyword>
<feature type="binding site" evidence="4">
    <location>
        <position position="205"/>
    </location>
    <ligand>
        <name>a divalent metal cation</name>
        <dbReference type="ChEBI" id="CHEBI:60240"/>
        <label>1</label>
    </ligand>
</feature>
<feature type="binding site" evidence="4">
    <location>
        <position position="92"/>
    </location>
    <ligand>
        <name>a divalent metal cation</name>
        <dbReference type="ChEBI" id="CHEBI:60240"/>
        <label>1</label>
    </ligand>
</feature>
<evidence type="ECO:0000256" key="1">
    <source>
        <dbReference type="ARBA" id="ARBA00009275"/>
    </source>
</evidence>
<evidence type="ECO:0000256" key="3">
    <source>
        <dbReference type="ARBA" id="ARBA00022801"/>
    </source>
</evidence>
<reference evidence="5 6" key="1">
    <citation type="submission" date="2019-04" db="EMBL/GenBank/DDBJ databases">
        <title>Bacillus sediminilitoris sp. nov., isolated from a tidal flat sediment on the East China Sea.</title>
        <authorList>
            <person name="Wei Y."/>
            <person name="Mao H."/>
            <person name="Fang J."/>
        </authorList>
    </citation>
    <scope>NUCLEOTIDE SEQUENCE [LARGE SCALE GENOMIC DNA]</scope>
    <source>
        <strain evidence="5 6">DSL-17</strain>
    </source>
</reference>
<keyword evidence="2 4" id="KW-0479">Metal-binding</keyword>
<dbReference type="PIRSF" id="PIRSF005902">
    <property type="entry name" value="DNase_TatD"/>
    <property type="match status" value="1"/>
</dbReference>
<feature type="binding site" evidence="4">
    <location>
        <position position="133"/>
    </location>
    <ligand>
        <name>a divalent metal cation</name>
        <dbReference type="ChEBI" id="CHEBI:60240"/>
        <label>2</label>
    </ligand>
</feature>
<protein>
    <submittedName>
        <fullName evidence="5">TatD family deoxyribonuclease</fullName>
    </submittedName>
</protein>
<organism evidence="5 6">
    <name type="scientific">Metabacillus sediminilitoris</name>
    <dbReference type="NCBI Taxonomy" id="2567941"/>
    <lineage>
        <taxon>Bacteria</taxon>
        <taxon>Bacillati</taxon>
        <taxon>Bacillota</taxon>
        <taxon>Bacilli</taxon>
        <taxon>Bacillales</taxon>
        <taxon>Bacillaceae</taxon>
        <taxon>Metabacillus</taxon>
    </lineage>
</organism>
<evidence type="ECO:0000313" key="5">
    <source>
        <dbReference type="EMBL" id="THF80237.1"/>
    </source>
</evidence>
<dbReference type="GO" id="GO:0016788">
    <property type="term" value="F:hydrolase activity, acting on ester bonds"/>
    <property type="evidence" value="ECO:0007669"/>
    <property type="project" value="InterPro"/>
</dbReference>
<dbReference type="PANTHER" id="PTHR46317:SF1">
    <property type="entry name" value="HYDROLASE, TATD FAMILY"/>
    <property type="match status" value="1"/>
</dbReference>
<dbReference type="SUPFAM" id="SSF51556">
    <property type="entry name" value="Metallo-dependent hydrolases"/>
    <property type="match status" value="1"/>
</dbReference>
<dbReference type="RefSeq" id="WP_136353854.1">
    <property type="nucleotide sequence ID" value="NZ_CP046266.1"/>
</dbReference>
<dbReference type="CDD" id="cd01310">
    <property type="entry name" value="TatD_DNAse"/>
    <property type="match status" value="1"/>
</dbReference>
<dbReference type="EMBL" id="SSNT01000007">
    <property type="protein sequence ID" value="THF80237.1"/>
    <property type="molecule type" value="Genomic_DNA"/>
</dbReference>
<dbReference type="Pfam" id="PF01026">
    <property type="entry name" value="TatD_DNase"/>
    <property type="match status" value="1"/>
</dbReference>
<feature type="binding site" evidence="4">
    <location>
        <position position="157"/>
    </location>
    <ligand>
        <name>a divalent metal cation</name>
        <dbReference type="ChEBI" id="CHEBI:60240"/>
        <label>2</label>
    </ligand>
</feature>
<feature type="binding site" evidence="4">
    <location>
        <position position="7"/>
    </location>
    <ligand>
        <name>a divalent metal cation</name>
        <dbReference type="ChEBI" id="CHEBI:60240"/>
        <label>1</label>
    </ligand>
</feature>
<dbReference type="GO" id="GO:0046872">
    <property type="term" value="F:metal ion binding"/>
    <property type="evidence" value="ECO:0007669"/>
    <property type="project" value="UniProtKB-KW"/>
</dbReference>
<comment type="caution">
    <text evidence="5">The sequence shown here is derived from an EMBL/GenBank/DDBJ whole genome shotgun (WGS) entry which is preliminary data.</text>
</comment>